<dbReference type="PATRIC" id="fig|128780.6.peg.1240"/>
<evidence type="ECO:0000256" key="1">
    <source>
        <dbReference type="SAM" id="SignalP"/>
    </source>
</evidence>
<feature type="signal peptide" evidence="1">
    <location>
        <begin position="1"/>
        <end position="27"/>
    </location>
</feature>
<organism evidence="3 4">
    <name type="scientific">Stenotrophomonas acidaminiphila</name>
    <dbReference type="NCBI Taxonomy" id="128780"/>
    <lineage>
        <taxon>Bacteria</taxon>
        <taxon>Pseudomonadati</taxon>
        <taxon>Pseudomonadota</taxon>
        <taxon>Gammaproteobacteria</taxon>
        <taxon>Lysobacterales</taxon>
        <taxon>Lysobacteraceae</taxon>
        <taxon>Stenotrophomonas</taxon>
    </lineage>
</organism>
<evidence type="ECO:0000259" key="2">
    <source>
        <dbReference type="PROSITE" id="PS51208"/>
    </source>
</evidence>
<feature type="domain" description="Autotransporter" evidence="2">
    <location>
        <begin position="684"/>
        <end position="968"/>
    </location>
</feature>
<dbReference type="InterPro" id="IPR006315">
    <property type="entry name" value="OM_autotransptr_brl_dom"/>
</dbReference>
<gene>
    <name evidence="3" type="ORF">AOT14_12340</name>
</gene>
<feature type="chain" id="PRO_5006588362" evidence="1">
    <location>
        <begin position="28"/>
        <end position="968"/>
    </location>
</feature>
<dbReference type="Gene3D" id="2.40.128.130">
    <property type="entry name" value="Autotransporter beta-domain"/>
    <property type="match status" value="1"/>
</dbReference>
<dbReference type="InterPro" id="IPR005546">
    <property type="entry name" value="Autotransporte_beta"/>
</dbReference>
<proteinExistence type="predicted"/>
<dbReference type="Pfam" id="PF03797">
    <property type="entry name" value="Autotransporter"/>
    <property type="match status" value="1"/>
</dbReference>
<sequence length="968" mass="101195" precursor="true">MKRSVLSMALSGLLATAAFGVAGDANAMAVHVNGDRIFLSGDVTLADIMALPAMLAKAEAEGRPFREVVLRTSNGGALISGEWLQAVIRTAGLNTIVSGRCISSCSIMQSGGVERYMAGDLPTEVDSVQIHAASSGGRVTYGPSPRMFGIYAGNYGGGMDEELLYKALFQVTQPNGLLVFADPARTNGDSVSFDPDGTGRAEETFPGQDMFNNNIMTSADYNNPGDTLRVTSNVTGDINPGYLRTGRLLQALVDDDFARWTDADYGTTYINLAVTLYNLAQDGPNGIGQFSLQDYLSDPGIQALLRSKLRLDQLDSSALADSAGVISIGNGAVWRTAATTGADLMRVDNGAIVLEGGALRTTELRVQRDGALVGHGDIGSATIDSNAMLGITGPSWREDGFSRVVINGLLMPRGGDLTTHGYVNIQPGSLVAFDVTEAGGAAAGRLRVGGFFDDGMNDGALVVAPGAQLALNVAEGFYGADYTRELIDGPIYMAGAYKGFQQVARLGDDAYSASIVDGEVFRPRHNSLLSFNVHQSADGLWLTANTGFEQTGLFANTQSGDGLGRALAAAANSGRAGMKPLLGALQFSDRDVIRQQAGALRGDAHATLQLADAALVDSIGSVIQHHQFDMRSNGGDADGLAARAAQAASVQPGTGNSSLFSQLAMHLVEPAANGEGEGGMQGGDSRRGVGIWGRGFSTQGRIKAQGDVAGMKQNIGGIVIGADTRMADDKVALGVSVAAADMSAKGRDGSDFHGDVRALDIGGYLDAAYAKGYVAASVRYTDLSHDTRRGIAGIEGLDAPLRAKYDSDALSARLEHGLSFTTAGGTVVQPLLPVVDYTRLSNARFNEGQAVGALTGRSGSLESVRVGAGLQLFKSFHGSNGERITPHARVLWQQELGDSQARFTSAFAAAPDLTFGAASQDVGEQLLSWNLGVSSRASERLSVMFDYVGERRDGQTVNGVMLGVGYRF</sequence>
<evidence type="ECO:0000313" key="3">
    <source>
        <dbReference type="EMBL" id="ALJ27638.1"/>
    </source>
</evidence>
<evidence type="ECO:0000313" key="4">
    <source>
        <dbReference type="Proteomes" id="UP000061010"/>
    </source>
</evidence>
<keyword evidence="4" id="KW-1185">Reference proteome</keyword>
<dbReference type="GO" id="GO:0019867">
    <property type="term" value="C:outer membrane"/>
    <property type="evidence" value="ECO:0007669"/>
    <property type="project" value="InterPro"/>
</dbReference>
<reference evidence="3 4" key="1">
    <citation type="journal article" date="2015" name="Genome Announc.">
        <title>Complete Genome Sequencing of Stenotrophomonas acidaminiphila ZAC14D2_NAIMI4_2, a Multidrug-Resistant Strain Isolated from Sediments of a Polluted River in Mexico, Uncovers New Antibiotic Resistance Genes and a Novel Class-II Lasso Peptide Biosynthesis Gene Cluster.</title>
        <authorList>
            <person name="Vinuesa P."/>
            <person name="Ochoa-Sanchez L.E."/>
        </authorList>
    </citation>
    <scope>NUCLEOTIDE SEQUENCE [LARGE SCALE GENOMIC DNA]</scope>
    <source>
        <strain evidence="3 4">ZAC14D2_NAIMI4_2</strain>
    </source>
</reference>
<name>A0A0S1AXV3_9GAMM</name>
<dbReference type="AlphaFoldDB" id="A0A0S1AXV3"/>
<accession>A0A0S1AXV3</accession>
<dbReference type="KEGG" id="sacz:AOT14_12340"/>
<dbReference type="SUPFAM" id="SSF103515">
    <property type="entry name" value="Autotransporter"/>
    <property type="match status" value="1"/>
</dbReference>
<dbReference type="InterPro" id="IPR036709">
    <property type="entry name" value="Autotransporte_beta_dom_sf"/>
</dbReference>
<keyword evidence="1" id="KW-0732">Signal</keyword>
<dbReference type="EMBL" id="CP012900">
    <property type="protein sequence ID" value="ALJ27638.1"/>
    <property type="molecule type" value="Genomic_DNA"/>
</dbReference>
<dbReference type="PROSITE" id="PS51208">
    <property type="entry name" value="AUTOTRANSPORTER"/>
    <property type="match status" value="1"/>
</dbReference>
<protein>
    <submittedName>
        <fullName evidence="3">Outer membrane autotransporter</fullName>
    </submittedName>
</protein>
<dbReference type="Proteomes" id="UP000061010">
    <property type="component" value="Chromosome"/>
</dbReference>
<dbReference type="NCBIfam" id="TIGR01414">
    <property type="entry name" value="autotrans_barl"/>
    <property type="match status" value="1"/>
</dbReference>
<dbReference type="OrthoDB" id="6045966at2"/>
<dbReference type="SMART" id="SM00869">
    <property type="entry name" value="Autotransporter"/>
    <property type="match status" value="1"/>
</dbReference>